<keyword evidence="6 7" id="KW-0143">Chaperone</keyword>
<feature type="domain" description="Pili assembly chaperone N-terminal" evidence="8">
    <location>
        <begin position="42"/>
        <end position="163"/>
    </location>
</feature>
<comment type="subcellular location">
    <subcellularLocation>
        <location evidence="1 7">Periplasm</location>
    </subcellularLocation>
</comment>
<organism evidence="11">
    <name type="scientific">Salmonella enterica subsp. salamae</name>
    <dbReference type="NCBI Taxonomy" id="59202"/>
    <lineage>
        <taxon>Bacteria</taxon>
        <taxon>Pseudomonadati</taxon>
        <taxon>Pseudomonadota</taxon>
        <taxon>Gammaproteobacteria</taxon>
        <taxon>Enterobacterales</taxon>
        <taxon>Enterobacteriaceae</taxon>
        <taxon>Salmonella</taxon>
    </lineage>
</organism>
<dbReference type="Pfam" id="PF02753">
    <property type="entry name" value="PapD_C"/>
    <property type="match status" value="1"/>
</dbReference>
<dbReference type="GO" id="GO:0071555">
    <property type="term" value="P:cell wall organization"/>
    <property type="evidence" value="ECO:0007669"/>
    <property type="project" value="InterPro"/>
</dbReference>
<comment type="caution">
    <text evidence="11">The sequence shown here is derived from an EMBL/GenBank/DDBJ whole genome shotgun (WGS) entry which is preliminary data.</text>
</comment>
<sequence>MFDIEVFMFFRIPSVFAKKTIASIFISLLLIPTVHAEENKGGFSLGSTRVIYDGSKKEATISVINSAKNAPFLAQSWVTEYAPGKKQPAQAPFLVTPPLYRQDQGKNMLRIIRTGGQMPSDRESVFWLNVKAIPAVHESLKGKNTLQFAYVLRVKLFYRPRGLSEELSRATDNLSFSRQGNTLTVRNSSPYYITFNTLSVGGKTVKDASSLMVPPKGEQQYALPVGAAGNQVLFRALNDFGGVLPARTVTF</sequence>
<dbReference type="InterPro" id="IPR008962">
    <property type="entry name" value="PapD-like_sf"/>
</dbReference>
<evidence type="ECO:0000256" key="4">
    <source>
        <dbReference type="ARBA" id="ARBA00022729"/>
    </source>
</evidence>
<evidence type="ECO:0000256" key="5">
    <source>
        <dbReference type="ARBA" id="ARBA00022764"/>
    </source>
</evidence>
<dbReference type="InterPro" id="IPR050643">
    <property type="entry name" value="Periplasmic_pilus_chap"/>
</dbReference>
<dbReference type="InterPro" id="IPR018046">
    <property type="entry name" value="Pili_assmbl_chaperone_CS"/>
</dbReference>
<dbReference type="PANTHER" id="PTHR30251">
    <property type="entry name" value="PILUS ASSEMBLY CHAPERONE"/>
    <property type="match status" value="1"/>
</dbReference>
<evidence type="ECO:0000256" key="1">
    <source>
        <dbReference type="ARBA" id="ARBA00004418"/>
    </source>
</evidence>
<comment type="similarity">
    <text evidence="2 7">Belongs to the periplasmic pilus chaperone family.</text>
</comment>
<dbReference type="EMBL" id="AAIIOQ010000059">
    <property type="protein sequence ID" value="ECE6362914.1"/>
    <property type="molecule type" value="Genomic_DNA"/>
</dbReference>
<gene>
    <name evidence="11" type="ORF">DPA05_25425</name>
    <name evidence="10" type="ORF">FNI14_24360</name>
</gene>
<evidence type="ECO:0000256" key="2">
    <source>
        <dbReference type="ARBA" id="ARBA00007399"/>
    </source>
</evidence>
<proteinExistence type="inferred from homology"/>
<name>A0A5Y2LXS5_SALER</name>
<reference evidence="11" key="1">
    <citation type="submission" date="2018-06" db="EMBL/GenBank/DDBJ databases">
        <authorList>
            <person name="Ashton P.M."/>
            <person name="Dallman T."/>
            <person name="Nair S."/>
            <person name="De Pinna E."/>
            <person name="Peters T."/>
            <person name="Grant K."/>
        </authorList>
    </citation>
    <scope>NUCLEOTIDE SEQUENCE [LARGE SCALE GENOMIC DNA]</scope>
    <source>
        <strain evidence="11">319688</strain>
        <strain evidence="10">646013</strain>
    </source>
</reference>
<dbReference type="AlphaFoldDB" id="A0A5Y2LXS5"/>
<dbReference type="Gene3D" id="2.60.40.10">
    <property type="entry name" value="Immunoglobulins"/>
    <property type="match status" value="2"/>
</dbReference>
<dbReference type="InterPro" id="IPR001829">
    <property type="entry name" value="Pili_assmbl_chaperone_bac"/>
</dbReference>
<evidence type="ECO:0000256" key="7">
    <source>
        <dbReference type="RuleBase" id="RU003918"/>
    </source>
</evidence>
<dbReference type="GO" id="GO:0030288">
    <property type="term" value="C:outer membrane-bounded periplasmic space"/>
    <property type="evidence" value="ECO:0007669"/>
    <property type="project" value="InterPro"/>
</dbReference>
<dbReference type="Pfam" id="PF00345">
    <property type="entry name" value="PapD_N"/>
    <property type="match status" value="1"/>
</dbReference>
<dbReference type="PRINTS" id="PR00969">
    <property type="entry name" value="CHAPERONPILI"/>
</dbReference>
<keyword evidence="3" id="KW-1029">Fimbrium biogenesis</keyword>
<evidence type="ECO:0000256" key="3">
    <source>
        <dbReference type="ARBA" id="ARBA00022558"/>
    </source>
</evidence>
<evidence type="ECO:0000256" key="6">
    <source>
        <dbReference type="ARBA" id="ARBA00023186"/>
    </source>
</evidence>
<dbReference type="SUPFAM" id="SSF49354">
    <property type="entry name" value="PapD-like"/>
    <property type="match status" value="1"/>
</dbReference>
<evidence type="ECO:0000259" key="9">
    <source>
        <dbReference type="Pfam" id="PF02753"/>
    </source>
</evidence>
<protein>
    <submittedName>
        <fullName evidence="11">Molecular chaperone</fullName>
    </submittedName>
</protein>
<feature type="domain" description="Pili assembly chaperone C-terminal" evidence="9">
    <location>
        <begin position="185"/>
        <end position="243"/>
    </location>
</feature>
<dbReference type="Proteomes" id="UP000839852">
    <property type="component" value="Unassembled WGS sequence"/>
</dbReference>
<evidence type="ECO:0000313" key="11">
    <source>
        <dbReference type="EMBL" id="ECE6362914.1"/>
    </source>
</evidence>
<accession>A0A5Y2LXS5</accession>
<dbReference type="PANTHER" id="PTHR30251:SF11">
    <property type="entry name" value="CHAPERONE PROTEIN FIMC-RELATED"/>
    <property type="match status" value="1"/>
</dbReference>
<evidence type="ECO:0000313" key="10">
    <source>
        <dbReference type="EMBL" id="ECC1609035.1"/>
    </source>
</evidence>
<dbReference type="PROSITE" id="PS00635">
    <property type="entry name" value="PILI_CHAPERONE"/>
    <property type="match status" value="1"/>
</dbReference>
<dbReference type="InterPro" id="IPR036316">
    <property type="entry name" value="Pili_assmbl_chap_C_dom_sf"/>
</dbReference>
<dbReference type="SUPFAM" id="SSF49584">
    <property type="entry name" value="Periplasmic chaperone C-domain"/>
    <property type="match status" value="1"/>
</dbReference>
<keyword evidence="4" id="KW-0732">Signal</keyword>
<dbReference type="InterPro" id="IPR016147">
    <property type="entry name" value="Pili_assmbl_chaperone_N"/>
</dbReference>
<evidence type="ECO:0000259" key="8">
    <source>
        <dbReference type="Pfam" id="PF00345"/>
    </source>
</evidence>
<dbReference type="EMBL" id="AAIAJV010000051">
    <property type="protein sequence ID" value="ECC1609035.1"/>
    <property type="molecule type" value="Genomic_DNA"/>
</dbReference>
<keyword evidence="5" id="KW-0574">Periplasm</keyword>
<dbReference type="InterPro" id="IPR013783">
    <property type="entry name" value="Ig-like_fold"/>
</dbReference>
<dbReference type="InterPro" id="IPR016148">
    <property type="entry name" value="Pili_assmbl_chaperone_C"/>
</dbReference>